<dbReference type="Proteomes" id="UP000656804">
    <property type="component" value="Unassembled WGS sequence"/>
</dbReference>
<dbReference type="Pfam" id="PF00106">
    <property type="entry name" value="adh_short"/>
    <property type="match status" value="1"/>
</dbReference>
<dbReference type="RefSeq" id="WP_194501624.1">
    <property type="nucleotide sequence ID" value="NZ_JADIVZ010000001.1"/>
</dbReference>
<dbReference type="Gene3D" id="3.40.50.720">
    <property type="entry name" value="NAD(P)-binding Rossmann-like Domain"/>
    <property type="match status" value="1"/>
</dbReference>
<dbReference type="PRINTS" id="PR00081">
    <property type="entry name" value="GDHRDH"/>
</dbReference>
<dbReference type="PANTHER" id="PTHR24320:SF148">
    <property type="entry name" value="NAD(P)-BINDING ROSSMANN-FOLD SUPERFAMILY PROTEIN"/>
    <property type="match status" value="1"/>
</dbReference>
<dbReference type="PANTHER" id="PTHR24320">
    <property type="entry name" value="RETINOL DEHYDROGENASE"/>
    <property type="match status" value="1"/>
</dbReference>
<sequence length="309" mass="32192">MSWSTADIPDLTGRTAVVTGANGGLGLASTRALAAAGAHVVMAARNPQKAADAESDVRLSVPAASLEVVPLDLSDLSSVESAAARILQTCERIDVLMLNAGVMASPQETTVDGFDRQLGTNVLGHWALLARLLPLVVGTAGARVVTLSSIAQHQGRPLDVADPHQRDGYDAWAMYGNTKLAMRHLGVGLDARFREAGLDARAVVAHPGLTNSELQATTAELGGGGWRGPFFQQVTERVGMSVPRGALSQLRAATDPSVRGGTMVGPRFGMAGSPVVHALVRRGSDGAVARLWEVCERETGLAVEVRPAS</sequence>
<reference evidence="3" key="1">
    <citation type="submission" date="2020-11" db="EMBL/GenBank/DDBJ databases">
        <title>Nocardioides sp. CBS4Y-1, whole genome shotgun sequence.</title>
        <authorList>
            <person name="Tuo L."/>
        </authorList>
    </citation>
    <scope>NUCLEOTIDE SEQUENCE</scope>
    <source>
        <strain evidence="3">CBS4Y-1</strain>
    </source>
</reference>
<name>A0A930YBD8_9ACTN</name>
<keyword evidence="4" id="KW-1185">Reference proteome</keyword>
<comment type="caution">
    <text evidence="3">The sequence shown here is derived from an EMBL/GenBank/DDBJ whole genome shotgun (WGS) entry which is preliminary data.</text>
</comment>
<dbReference type="InterPro" id="IPR002347">
    <property type="entry name" value="SDR_fam"/>
</dbReference>
<accession>A0A930YBD8</accession>
<dbReference type="InterPro" id="IPR036291">
    <property type="entry name" value="NAD(P)-bd_dom_sf"/>
</dbReference>
<gene>
    <name evidence="3" type="ORF">ISG29_01720</name>
</gene>
<evidence type="ECO:0000256" key="1">
    <source>
        <dbReference type="ARBA" id="ARBA00006484"/>
    </source>
</evidence>
<dbReference type="SUPFAM" id="SSF51735">
    <property type="entry name" value="NAD(P)-binding Rossmann-fold domains"/>
    <property type="match status" value="1"/>
</dbReference>
<comment type="similarity">
    <text evidence="1">Belongs to the short-chain dehydrogenases/reductases (SDR) family.</text>
</comment>
<dbReference type="EMBL" id="JADIVZ010000001">
    <property type="protein sequence ID" value="MBF4160389.1"/>
    <property type="molecule type" value="Genomic_DNA"/>
</dbReference>
<proteinExistence type="inferred from homology"/>
<evidence type="ECO:0000256" key="2">
    <source>
        <dbReference type="ARBA" id="ARBA00023002"/>
    </source>
</evidence>
<evidence type="ECO:0000313" key="3">
    <source>
        <dbReference type="EMBL" id="MBF4160389.1"/>
    </source>
</evidence>
<organism evidence="3 4">
    <name type="scientific">Nocardioides acrostichi</name>
    <dbReference type="NCBI Taxonomy" id="2784339"/>
    <lineage>
        <taxon>Bacteria</taxon>
        <taxon>Bacillati</taxon>
        <taxon>Actinomycetota</taxon>
        <taxon>Actinomycetes</taxon>
        <taxon>Propionibacteriales</taxon>
        <taxon>Nocardioidaceae</taxon>
        <taxon>Nocardioides</taxon>
    </lineage>
</organism>
<protein>
    <submittedName>
        <fullName evidence="3">SDR family NAD(P)-dependent oxidoreductase</fullName>
    </submittedName>
</protein>
<dbReference type="GO" id="GO:0016491">
    <property type="term" value="F:oxidoreductase activity"/>
    <property type="evidence" value="ECO:0007669"/>
    <property type="project" value="UniProtKB-KW"/>
</dbReference>
<keyword evidence="2" id="KW-0560">Oxidoreductase</keyword>
<dbReference type="AlphaFoldDB" id="A0A930YBD8"/>
<evidence type="ECO:0000313" key="4">
    <source>
        <dbReference type="Proteomes" id="UP000656804"/>
    </source>
</evidence>